<reference evidence="3" key="1">
    <citation type="journal article" date="2023" name="Proc. Natl. Acad. Sci. U.S.A.">
        <title>Genomic and structural basis for evolution of tropane alkaloid biosynthesis.</title>
        <authorList>
            <person name="Wanga Y.-J."/>
            <person name="Taina T."/>
            <person name="Yua J.-Y."/>
            <person name="Lia J."/>
            <person name="Xua B."/>
            <person name="Chenc J."/>
            <person name="D'Auriad J.C."/>
            <person name="Huanga J.-P."/>
            <person name="Huanga S.-X."/>
        </authorList>
    </citation>
    <scope>NUCLEOTIDE SEQUENCE [LARGE SCALE GENOMIC DNA]</scope>
    <source>
        <strain evidence="3">cv. KIB-2019</strain>
    </source>
</reference>
<name>A0A9Q1RJ17_9SOLA</name>
<sequence length="200" mass="22236">MEEEVKRAARAGDIDPLYRVIEREPLILKEIDEKEFVETPLHTAAYAGCTNFAIEMLSPKPSLRRKLNPGEYSPLDLALCNGHRDTEAAHKEMTIRGETAVHCAVISGSVQAFIVLIGWLHRTDNKDILDWKDNNGSTVLHIAAQTSQVEVVEHLTKERVDLDVKNQENHTALDIVADRIADDSSSLDVVLSATISSQRS</sequence>
<protein>
    <submittedName>
        <fullName evidence="2">Uncharacterized protein</fullName>
    </submittedName>
</protein>
<evidence type="ECO:0000313" key="3">
    <source>
        <dbReference type="Proteomes" id="UP001152561"/>
    </source>
</evidence>
<dbReference type="OrthoDB" id="909233at2759"/>
<dbReference type="SUPFAM" id="SSF48403">
    <property type="entry name" value="Ankyrin repeat"/>
    <property type="match status" value="1"/>
</dbReference>
<evidence type="ECO:0000313" key="2">
    <source>
        <dbReference type="EMBL" id="KAJ8559662.1"/>
    </source>
</evidence>
<dbReference type="Proteomes" id="UP001152561">
    <property type="component" value="Unassembled WGS sequence"/>
</dbReference>
<dbReference type="PROSITE" id="PS50088">
    <property type="entry name" value="ANK_REPEAT"/>
    <property type="match status" value="1"/>
</dbReference>
<dbReference type="InterPro" id="IPR002110">
    <property type="entry name" value="Ankyrin_rpt"/>
</dbReference>
<dbReference type="PANTHER" id="PTHR24128:SF24">
    <property type="entry name" value="ANKYRIN REPEAT PROTEIN"/>
    <property type="match status" value="1"/>
</dbReference>
<proteinExistence type="predicted"/>
<dbReference type="PANTHER" id="PTHR24128">
    <property type="entry name" value="HOMEOBOX PROTEIN WARIAI"/>
    <property type="match status" value="1"/>
</dbReference>
<accession>A0A9Q1RJ17</accession>
<keyword evidence="1" id="KW-0040">ANK repeat</keyword>
<dbReference type="EMBL" id="JAJAGQ010000006">
    <property type="protein sequence ID" value="KAJ8559662.1"/>
    <property type="molecule type" value="Genomic_DNA"/>
</dbReference>
<dbReference type="PROSITE" id="PS50297">
    <property type="entry name" value="ANK_REP_REGION"/>
    <property type="match status" value="1"/>
</dbReference>
<dbReference type="AlphaFoldDB" id="A0A9Q1RJ17"/>
<keyword evidence="3" id="KW-1185">Reference proteome</keyword>
<dbReference type="Pfam" id="PF12796">
    <property type="entry name" value="Ank_2"/>
    <property type="match status" value="1"/>
</dbReference>
<dbReference type="SMART" id="SM00248">
    <property type="entry name" value="ANK"/>
    <property type="match status" value="3"/>
</dbReference>
<comment type="caution">
    <text evidence="2">The sequence shown here is derived from an EMBL/GenBank/DDBJ whole genome shotgun (WGS) entry which is preliminary data.</text>
</comment>
<dbReference type="Gene3D" id="1.25.40.20">
    <property type="entry name" value="Ankyrin repeat-containing domain"/>
    <property type="match status" value="2"/>
</dbReference>
<organism evidence="2 3">
    <name type="scientific">Anisodus acutangulus</name>
    <dbReference type="NCBI Taxonomy" id="402998"/>
    <lineage>
        <taxon>Eukaryota</taxon>
        <taxon>Viridiplantae</taxon>
        <taxon>Streptophyta</taxon>
        <taxon>Embryophyta</taxon>
        <taxon>Tracheophyta</taxon>
        <taxon>Spermatophyta</taxon>
        <taxon>Magnoliopsida</taxon>
        <taxon>eudicotyledons</taxon>
        <taxon>Gunneridae</taxon>
        <taxon>Pentapetalae</taxon>
        <taxon>asterids</taxon>
        <taxon>lamiids</taxon>
        <taxon>Solanales</taxon>
        <taxon>Solanaceae</taxon>
        <taxon>Solanoideae</taxon>
        <taxon>Hyoscyameae</taxon>
        <taxon>Anisodus</taxon>
    </lineage>
</organism>
<gene>
    <name evidence="2" type="ORF">K7X08_003720</name>
</gene>
<feature type="repeat" description="ANK" evidence="1">
    <location>
        <begin position="135"/>
        <end position="167"/>
    </location>
</feature>
<evidence type="ECO:0000256" key="1">
    <source>
        <dbReference type="PROSITE-ProRule" id="PRU00023"/>
    </source>
</evidence>
<dbReference type="InterPro" id="IPR036770">
    <property type="entry name" value="Ankyrin_rpt-contain_sf"/>
</dbReference>